<evidence type="ECO:0000313" key="4">
    <source>
        <dbReference type="Proteomes" id="UP000067626"/>
    </source>
</evidence>
<sequence>MVRDGNPGGETSRPRAGAPPVWEEIDGSERTTAILTALSLLNPHGILHRGERRVRVALERVDEGGLWGFRLADSEACWGEPPYEISLMGYDSVYHLRIDTRAVERAWLVTEAPGRLVRTRQRTYRRAQAPRGLRARFQSTRVEGPALGEAEVVDVSHGGLSLRVEATERLFTGMSLALTVRLEQGHSVALEGEVRHVSAGREDGRRLCGVKVQMRSAAEGARWREVVGRALVPTTRTRESHLESLWDLYAISGYLNLANKTSAQFEAQRQSFLALGRRTATMDHLSSHTVWPSARGLEASVSTLKIYERAWLMHQLGRRPGTPSEVRLLQGQILRDTYRRALEDIQADPGQRWVLCYGEATVPWVQRTHVQFAQRNASRHEGEVLMMPVRLMEAQCDEPSGSPGEGLTLLPASRHELDRIAQEIARVRPRPFVEALDFMPERLDMKGTSALWHSAGLTRERQCFVARREGVPLAALVVELASPGANLFRLLDSARLFSLMPGGREAFVPLLDEARRWFARRGRSTFVYLCEDDGSSVRAARLHDAPSTQPFLWIIASSILPEFLEHIDEQSVGRPRSPIPSPPLHHVIDTQPEEQIR</sequence>
<evidence type="ECO:0000259" key="2">
    <source>
        <dbReference type="Pfam" id="PF07238"/>
    </source>
</evidence>
<evidence type="ECO:0000313" key="3">
    <source>
        <dbReference type="EMBL" id="AKT38544.1"/>
    </source>
</evidence>
<proteinExistence type="predicted"/>
<protein>
    <recommendedName>
        <fullName evidence="2">PilZ domain-containing protein</fullName>
    </recommendedName>
</protein>
<dbReference type="AlphaFoldDB" id="A0A0K1ECG0"/>
<dbReference type="RefSeq" id="WP_082362451.1">
    <property type="nucleotide sequence ID" value="NZ_CP012159.1"/>
</dbReference>
<dbReference type="InterPro" id="IPR009875">
    <property type="entry name" value="PilZ_domain"/>
</dbReference>
<dbReference type="Pfam" id="PF07238">
    <property type="entry name" value="PilZ"/>
    <property type="match status" value="1"/>
</dbReference>
<feature type="region of interest" description="Disordered" evidence="1">
    <location>
        <begin position="571"/>
        <end position="597"/>
    </location>
</feature>
<organism evidence="3 4">
    <name type="scientific">Chondromyces crocatus</name>
    <dbReference type="NCBI Taxonomy" id="52"/>
    <lineage>
        <taxon>Bacteria</taxon>
        <taxon>Pseudomonadati</taxon>
        <taxon>Myxococcota</taxon>
        <taxon>Polyangia</taxon>
        <taxon>Polyangiales</taxon>
        <taxon>Polyangiaceae</taxon>
        <taxon>Chondromyces</taxon>
    </lineage>
</organism>
<dbReference type="GO" id="GO:0035438">
    <property type="term" value="F:cyclic-di-GMP binding"/>
    <property type="evidence" value="ECO:0007669"/>
    <property type="project" value="InterPro"/>
</dbReference>
<dbReference type="OrthoDB" id="5479487at2"/>
<dbReference type="KEGG" id="ccro:CMC5_026910"/>
<dbReference type="STRING" id="52.CMC5_026910"/>
<reference evidence="3 4" key="1">
    <citation type="submission" date="2015-07" db="EMBL/GenBank/DDBJ databases">
        <title>Genome analysis of myxobacterium Chondromyces crocatus Cm c5 reveals a high potential for natural compound synthesis and the genetic basis for the loss of fruiting body formation.</title>
        <authorList>
            <person name="Zaburannyi N."/>
            <person name="Bunk B."/>
            <person name="Maier J."/>
            <person name="Overmann J."/>
            <person name="Mueller R."/>
        </authorList>
    </citation>
    <scope>NUCLEOTIDE SEQUENCE [LARGE SCALE GENOMIC DNA]</scope>
    <source>
        <strain evidence="3 4">Cm c5</strain>
    </source>
</reference>
<dbReference type="Proteomes" id="UP000067626">
    <property type="component" value="Chromosome"/>
</dbReference>
<evidence type="ECO:0000256" key="1">
    <source>
        <dbReference type="SAM" id="MobiDB-lite"/>
    </source>
</evidence>
<feature type="domain" description="PilZ" evidence="2">
    <location>
        <begin position="127"/>
        <end position="213"/>
    </location>
</feature>
<keyword evidence="4" id="KW-1185">Reference proteome</keyword>
<feature type="region of interest" description="Disordered" evidence="1">
    <location>
        <begin position="1"/>
        <end position="21"/>
    </location>
</feature>
<dbReference type="EMBL" id="CP012159">
    <property type="protein sequence ID" value="AKT38544.1"/>
    <property type="molecule type" value="Genomic_DNA"/>
</dbReference>
<gene>
    <name evidence="3" type="ORF">CMC5_026910</name>
</gene>
<accession>A0A0K1ECG0</accession>
<name>A0A0K1ECG0_CHOCO</name>
<dbReference type="Gene3D" id="2.40.10.220">
    <property type="entry name" value="predicted glycosyltransferase like domains"/>
    <property type="match status" value="1"/>
</dbReference>